<dbReference type="SUPFAM" id="SSF100966">
    <property type="entry name" value="Translation initiation factor 2 beta, aIF2beta, N-terminal domain"/>
    <property type="match status" value="1"/>
</dbReference>
<evidence type="ECO:0000313" key="10">
    <source>
        <dbReference type="Proteomes" id="UP000728032"/>
    </source>
</evidence>
<dbReference type="PROSITE" id="PS51363">
    <property type="entry name" value="W2"/>
    <property type="match status" value="1"/>
</dbReference>
<dbReference type="PANTHER" id="PTHR23001">
    <property type="entry name" value="EUKARYOTIC TRANSLATION INITIATION FACTOR"/>
    <property type="match status" value="1"/>
</dbReference>
<dbReference type="GO" id="GO:0005092">
    <property type="term" value="F:GDP-dissociation inhibitor activity"/>
    <property type="evidence" value="ECO:0007669"/>
    <property type="project" value="TreeGrafter"/>
</dbReference>
<keyword evidence="6" id="KW-0342">GTP-binding</keyword>
<dbReference type="Proteomes" id="UP000728032">
    <property type="component" value="Unassembled WGS sequence"/>
</dbReference>
<dbReference type="InterPro" id="IPR016190">
    <property type="entry name" value="Transl_init_fac_IF2/IF5_Zn-bd"/>
</dbReference>
<dbReference type="SUPFAM" id="SSF48371">
    <property type="entry name" value="ARM repeat"/>
    <property type="match status" value="1"/>
</dbReference>
<dbReference type="PANTHER" id="PTHR23001:SF7">
    <property type="entry name" value="EUKARYOTIC TRANSLATION INITIATION FACTOR 5"/>
    <property type="match status" value="1"/>
</dbReference>
<dbReference type="EMBL" id="CAJPVJ010000484">
    <property type="protein sequence ID" value="CAG2162635.1"/>
    <property type="molecule type" value="Genomic_DNA"/>
</dbReference>
<dbReference type="FunFam" id="3.30.30.170:FF:000002">
    <property type="entry name" value="Eukaryotic translation initiation factor 5"/>
    <property type="match status" value="1"/>
</dbReference>
<dbReference type="GO" id="GO:0005829">
    <property type="term" value="C:cytosol"/>
    <property type="evidence" value="ECO:0007669"/>
    <property type="project" value="TreeGrafter"/>
</dbReference>
<evidence type="ECO:0000256" key="7">
    <source>
        <dbReference type="SAM" id="MobiDB-lite"/>
    </source>
</evidence>
<dbReference type="Pfam" id="PF02020">
    <property type="entry name" value="W2"/>
    <property type="match status" value="1"/>
</dbReference>
<dbReference type="Gene3D" id="1.25.40.180">
    <property type="match status" value="1"/>
</dbReference>
<evidence type="ECO:0000256" key="6">
    <source>
        <dbReference type="ARBA" id="ARBA00023134"/>
    </source>
</evidence>
<dbReference type="Gene3D" id="3.30.30.170">
    <property type="match status" value="1"/>
</dbReference>
<comment type="similarity">
    <text evidence="1">Belongs to the eIF-2-beta/eIF-5 family.</text>
</comment>
<feature type="region of interest" description="Disordered" evidence="7">
    <location>
        <begin position="417"/>
        <end position="446"/>
    </location>
</feature>
<feature type="region of interest" description="Disordered" evidence="7">
    <location>
        <begin position="153"/>
        <end position="203"/>
    </location>
</feature>
<feature type="compositionally biased region" description="Acidic residues" evidence="7">
    <location>
        <begin position="189"/>
        <end position="203"/>
    </location>
</feature>
<evidence type="ECO:0000259" key="8">
    <source>
        <dbReference type="PROSITE" id="PS51363"/>
    </source>
</evidence>
<proteinExistence type="inferred from homology"/>
<dbReference type="EMBL" id="OC915309">
    <property type="protein sequence ID" value="CAD7639821.1"/>
    <property type="molecule type" value="Genomic_DNA"/>
</dbReference>
<reference evidence="9" key="1">
    <citation type="submission" date="2020-11" db="EMBL/GenBank/DDBJ databases">
        <authorList>
            <person name="Tran Van P."/>
        </authorList>
    </citation>
    <scope>NUCLEOTIDE SEQUENCE</scope>
</reference>
<dbReference type="GO" id="GO:0001732">
    <property type="term" value="P:formation of cytoplasmic translation initiation complex"/>
    <property type="evidence" value="ECO:0007669"/>
    <property type="project" value="TreeGrafter"/>
</dbReference>
<dbReference type="InterPro" id="IPR002735">
    <property type="entry name" value="Transl_init_fac_IF2/IF5_dom"/>
</dbReference>
<dbReference type="InterPro" id="IPR016024">
    <property type="entry name" value="ARM-type_fold"/>
</dbReference>
<keyword evidence="10" id="KW-1185">Reference proteome</keyword>
<keyword evidence="5" id="KW-0648">Protein biosynthesis</keyword>
<feature type="compositionally biased region" description="Polar residues" evidence="7">
    <location>
        <begin position="429"/>
        <end position="438"/>
    </location>
</feature>
<dbReference type="InterPro" id="IPR016189">
    <property type="entry name" value="Transl_init_fac_IF2/IF5_N"/>
</dbReference>
<gene>
    <name evidence="9" type="ORF">ONB1V03_LOCUS2227</name>
</gene>
<dbReference type="OrthoDB" id="10250831at2759"/>
<feature type="compositionally biased region" description="Basic and acidic residues" evidence="7">
    <location>
        <begin position="167"/>
        <end position="188"/>
    </location>
</feature>
<dbReference type="CDD" id="cd11561">
    <property type="entry name" value="W2_eIF5"/>
    <property type="match status" value="1"/>
</dbReference>
<evidence type="ECO:0000256" key="2">
    <source>
        <dbReference type="ARBA" id="ARBA00018059"/>
    </source>
</evidence>
<dbReference type="SMART" id="SM00515">
    <property type="entry name" value="eIF5C"/>
    <property type="match status" value="1"/>
</dbReference>
<dbReference type="SMART" id="SM00653">
    <property type="entry name" value="eIF2B_5"/>
    <property type="match status" value="1"/>
</dbReference>
<protein>
    <recommendedName>
        <fullName evidence="2">Eukaryotic translation initiation factor 5</fullName>
    </recommendedName>
</protein>
<sequence>MGSVNVNRNLTDQFYRYKMPKLIAKVEGKGNGIKTVIVNMVEVAKALNRPPMYPTKYFGCVLGAQVNCDLKNERYIVNGAHESNKLQDLLDGFIQKYVLCSSCDNPETVLTVSQKKGTINSSCKACGHSVMLPATDKLATYILKYPPNQVIASGASVQPGKKSKRKAKEEGKKNGDSNDRNSPQHESDEFNDELNGDDDDWCEDTDADAVARRMEELSVGAKGLMLNDDLEKTSEERLQIFFDFTKKKKNGFNGPLDASLQKEIIGEAERLDVRDKAVIVLCELLFDDPSKILQQIKTQRVLFLRFTTDNSRAQKYLLRGIELTVKEFKDQLIPRVPHILKQFYDLDILDEKVLLEWGSKVQKKSVGKEIAQEIYEKAQPFIKWLKEAEEEESDSEEDEEEIEVVYDERIRPDKIIQIEDKEEPKAKANDSNNIQSATDDIDIDAI</sequence>
<dbReference type="GO" id="GO:0005525">
    <property type="term" value="F:GTP binding"/>
    <property type="evidence" value="ECO:0007669"/>
    <property type="project" value="UniProtKB-KW"/>
</dbReference>
<dbReference type="GO" id="GO:0003743">
    <property type="term" value="F:translation initiation factor activity"/>
    <property type="evidence" value="ECO:0007669"/>
    <property type="project" value="UniProtKB-KW"/>
</dbReference>
<feature type="compositionally biased region" description="Basic and acidic residues" evidence="7">
    <location>
        <begin position="417"/>
        <end position="428"/>
    </location>
</feature>
<dbReference type="GO" id="GO:0071074">
    <property type="term" value="F:eukaryotic initiation factor eIF2 binding"/>
    <property type="evidence" value="ECO:0007669"/>
    <property type="project" value="TreeGrafter"/>
</dbReference>
<keyword evidence="3" id="KW-0396">Initiation factor</keyword>
<dbReference type="SUPFAM" id="SSF75689">
    <property type="entry name" value="Zinc-binding domain of translation initiation factor 2 beta"/>
    <property type="match status" value="1"/>
</dbReference>
<keyword evidence="4" id="KW-0547">Nucleotide-binding</keyword>
<organism evidence="9">
    <name type="scientific">Oppiella nova</name>
    <dbReference type="NCBI Taxonomy" id="334625"/>
    <lineage>
        <taxon>Eukaryota</taxon>
        <taxon>Metazoa</taxon>
        <taxon>Ecdysozoa</taxon>
        <taxon>Arthropoda</taxon>
        <taxon>Chelicerata</taxon>
        <taxon>Arachnida</taxon>
        <taxon>Acari</taxon>
        <taxon>Acariformes</taxon>
        <taxon>Sarcoptiformes</taxon>
        <taxon>Oribatida</taxon>
        <taxon>Brachypylina</taxon>
        <taxon>Oppioidea</taxon>
        <taxon>Oppiidae</taxon>
        <taxon>Oppiella</taxon>
    </lineage>
</organism>
<evidence type="ECO:0000256" key="3">
    <source>
        <dbReference type="ARBA" id="ARBA00022540"/>
    </source>
</evidence>
<dbReference type="InterPro" id="IPR045196">
    <property type="entry name" value="IF2/IF5"/>
</dbReference>
<name>A0A7R9QBN1_9ACAR</name>
<dbReference type="Pfam" id="PF01873">
    <property type="entry name" value="eIF-5_eIF-2B"/>
    <property type="match status" value="1"/>
</dbReference>
<evidence type="ECO:0000313" key="9">
    <source>
        <dbReference type="EMBL" id="CAD7639821.1"/>
    </source>
</evidence>
<evidence type="ECO:0000256" key="1">
    <source>
        <dbReference type="ARBA" id="ARBA00010397"/>
    </source>
</evidence>
<dbReference type="Gene3D" id="2.20.25.350">
    <property type="match status" value="1"/>
</dbReference>
<dbReference type="AlphaFoldDB" id="A0A7R9QBN1"/>
<accession>A0A7R9QBN1</accession>
<dbReference type="InterPro" id="IPR003307">
    <property type="entry name" value="W2_domain"/>
</dbReference>
<dbReference type="FunFam" id="2.20.25.350:FF:000001">
    <property type="entry name" value="Eukaryotic translation initiation factor 5"/>
    <property type="match status" value="1"/>
</dbReference>
<feature type="domain" description="W2" evidence="8">
    <location>
        <begin position="227"/>
        <end position="395"/>
    </location>
</feature>
<evidence type="ECO:0000256" key="4">
    <source>
        <dbReference type="ARBA" id="ARBA00022741"/>
    </source>
</evidence>
<evidence type="ECO:0000256" key="5">
    <source>
        <dbReference type="ARBA" id="ARBA00022917"/>
    </source>
</evidence>